<reference evidence="2 3" key="1">
    <citation type="submission" date="2018-03" db="EMBL/GenBank/DDBJ databases">
        <title>Genome sequencing of Simplicispira sp.</title>
        <authorList>
            <person name="Kim S.-J."/>
            <person name="Heo J."/>
            <person name="Kwon S.-W."/>
        </authorList>
    </citation>
    <scope>NUCLEOTIDE SEQUENCE [LARGE SCALE GENOMIC DNA]</scope>
    <source>
        <strain evidence="2 3">SC1-8</strain>
    </source>
</reference>
<feature type="compositionally biased region" description="Polar residues" evidence="1">
    <location>
        <begin position="1"/>
        <end position="16"/>
    </location>
</feature>
<proteinExistence type="predicted"/>
<dbReference type="EMBL" id="CP027669">
    <property type="protein sequence ID" value="AVO41148.1"/>
    <property type="molecule type" value="Genomic_DNA"/>
</dbReference>
<keyword evidence="3" id="KW-1185">Reference proteome</keyword>
<evidence type="ECO:0000313" key="2">
    <source>
        <dbReference type="EMBL" id="AVO41148.1"/>
    </source>
</evidence>
<feature type="compositionally biased region" description="Basic and acidic residues" evidence="1">
    <location>
        <begin position="68"/>
        <end position="78"/>
    </location>
</feature>
<accession>A0A2S0MZ21</accession>
<name>A0A2S0MZ21_9BURK</name>
<protein>
    <submittedName>
        <fullName evidence="2">Uncharacterized protein</fullName>
    </submittedName>
</protein>
<feature type="region of interest" description="Disordered" evidence="1">
    <location>
        <begin position="1"/>
        <end position="101"/>
    </location>
</feature>
<sequence length="101" mass="11033">MNPSDTQNSQTAQRQAEAQPPINRANEPHAGDHMSQYGMRSKRAVDGTAPAEKAPEEIDGLQAFDDEYTTREARDQRPRSIPTGVSDPAGTAGHQHPTPRE</sequence>
<dbReference type="Proteomes" id="UP000239326">
    <property type="component" value="Chromosome"/>
</dbReference>
<dbReference type="RefSeq" id="WP_106446127.1">
    <property type="nucleotide sequence ID" value="NZ_CP027669.1"/>
</dbReference>
<dbReference type="AlphaFoldDB" id="A0A2S0MZ21"/>
<evidence type="ECO:0000313" key="3">
    <source>
        <dbReference type="Proteomes" id="UP000239326"/>
    </source>
</evidence>
<organism evidence="2 3">
    <name type="scientific">Simplicispira suum</name>
    <dbReference type="NCBI Taxonomy" id="2109915"/>
    <lineage>
        <taxon>Bacteria</taxon>
        <taxon>Pseudomonadati</taxon>
        <taxon>Pseudomonadota</taxon>
        <taxon>Betaproteobacteria</taxon>
        <taxon>Burkholderiales</taxon>
        <taxon>Comamonadaceae</taxon>
        <taxon>Simplicispira</taxon>
    </lineage>
</organism>
<dbReference type="KEGG" id="simp:C6571_07485"/>
<evidence type="ECO:0000256" key="1">
    <source>
        <dbReference type="SAM" id="MobiDB-lite"/>
    </source>
</evidence>
<gene>
    <name evidence="2" type="ORF">C6571_07485</name>
</gene>